<evidence type="ECO:0000313" key="2">
    <source>
        <dbReference type="Proteomes" id="UP000035159"/>
    </source>
</evidence>
<dbReference type="Gene3D" id="1.25.40.10">
    <property type="entry name" value="Tetratricopeptide repeat domain"/>
    <property type="match status" value="2"/>
</dbReference>
<dbReference type="SUPFAM" id="SSF48452">
    <property type="entry name" value="TPR-like"/>
    <property type="match status" value="1"/>
</dbReference>
<dbReference type="AlphaFoldDB" id="A0A0G2ZAL1"/>
<reference evidence="1 2" key="1">
    <citation type="submission" date="2015-04" db="EMBL/GenBank/DDBJ databases">
        <title>Complete Genome Sequence of Kosmotoga pacifica SLHLJ1.</title>
        <authorList>
            <person name="Jiang L.J."/>
            <person name="Shao Z.Z."/>
            <person name="Jebbar M."/>
        </authorList>
    </citation>
    <scope>NUCLEOTIDE SEQUENCE [LARGE SCALE GENOMIC DNA]</scope>
    <source>
        <strain evidence="1 2">SLHLJ1</strain>
    </source>
</reference>
<keyword evidence="2" id="KW-1185">Reference proteome</keyword>
<protein>
    <submittedName>
        <fullName evidence="1">Uncharacterized protein</fullName>
    </submittedName>
</protein>
<dbReference type="Proteomes" id="UP000035159">
    <property type="component" value="Chromosome"/>
</dbReference>
<gene>
    <name evidence="1" type="ORF">IX53_04105</name>
</gene>
<dbReference type="EMBL" id="CP011232">
    <property type="protein sequence ID" value="AKI97131.1"/>
    <property type="molecule type" value="Genomic_DNA"/>
</dbReference>
<dbReference type="KEGG" id="kpf:IX53_04105"/>
<dbReference type="PATRIC" id="fig|1330330.3.peg.821"/>
<dbReference type="InterPro" id="IPR011990">
    <property type="entry name" value="TPR-like_helical_dom_sf"/>
</dbReference>
<sequence length="240" mass="28261">MKKIILLVLFTVILTSLFAIDYETIYPQFAEARSYQKKPDLVRVMFTLEKAPETWENVELLTLLADCYREYANWATEVDKELYYQKARETAEKAIQMDPEYGYAYYVAGAAIGQLAQYVGIVKSLFMLGDFDKYIGKAMELLPDNHFPFFAMAMRYRDTPWPFKDFKKSEELFLKAISLNPAYLDTYYEFAMLYDKWDKKDRAIEYCKKVLEMPIYEDYVKVSEEAKEKAENWLKANGAL</sequence>
<proteinExistence type="predicted"/>
<name>A0A0G2ZAL1_9BACT</name>
<dbReference type="RefSeq" id="WP_047754265.1">
    <property type="nucleotide sequence ID" value="NZ_CAJUHA010000013.1"/>
</dbReference>
<organism evidence="1 2">
    <name type="scientific">Kosmotoga pacifica</name>
    <dbReference type="NCBI Taxonomy" id="1330330"/>
    <lineage>
        <taxon>Bacteria</taxon>
        <taxon>Thermotogati</taxon>
        <taxon>Thermotogota</taxon>
        <taxon>Thermotogae</taxon>
        <taxon>Kosmotogales</taxon>
        <taxon>Kosmotogaceae</taxon>
        <taxon>Kosmotoga</taxon>
    </lineage>
</organism>
<dbReference type="OrthoDB" id="46207at2"/>
<accession>A0A0G2ZAL1</accession>
<evidence type="ECO:0000313" key="1">
    <source>
        <dbReference type="EMBL" id="AKI97131.1"/>
    </source>
</evidence>
<dbReference type="STRING" id="1330330.IX53_04105"/>
<dbReference type="Pfam" id="PF13431">
    <property type="entry name" value="TPR_17"/>
    <property type="match status" value="1"/>
</dbReference>